<keyword evidence="2" id="KW-1185">Reference proteome</keyword>
<sequence>MSLSAAKSRALKARDQIDTGRSAAVDADPLAGVLPLVTDLERRVCEGLFAGRYPAVGPCR</sequence>
<dbReference type="EMBL" id="BAAARV010000062">
    <property type="protein sequence ID" value="GAA2365126.1"/>
    <property type="molecule type" value="Genomic_DNA"/>
</dbReference>
<protein>
    <submittedName>
        <fullName evidence="1">Uncharacterized protein</fullName>
    </submittedName>
</protein>
<evidence type="ECO:0000313" key="1">
    <source>
        <dbReference type="EMBL" id="GAA2365126.1"/>
    </source>
</evidence>
<gene>
    <name evidence="1" type="ORF">GCM10010170_063430</name>
</gene>
<accession>A0ABN3H195</accession>
<organism evidence="1 2">
    <name type="scientific">Dactylosporangium salmoneum</name>
    <dbReference type="NCBI Taxonomy" id="53361"/>
    <lineage>
        <taxon>Bacteria</taxon>
        <taxon>Bacillati</taxon>
        <taxon>Actinomycetota</taxon>
        <taxon>Actinomycetes</taxon>
        <taxon>Micromonosporales</taxon>
        <taxon>Micromonosporaceae</taxon>
        <taxon>Dactylosporangium</taxon>
    </lineage>
</organism>
<dbReference type="RefSeq" id="WP_344616230.1">
    <property type="nucleotide sequence ID" value="NZ_BAAARV010000062.1"/>
</dbReference>
<reference evidence="1 2" key="1">
    <citation type="journal article" date="2019" name="Int. J. Syst. Evol. Microbiol.">
        <title>The Global Catalogue of Microorganisms (GCM) 10K type strain sequencing project: providing services to taxonomists for standard genome sequencing and annotation.</title>
        <authorList>
            <consortium name="The Broad Institute Genomics Platform"/>
            <consortium name="The Broad Institute Genome Sequencing Center for Infectious Disease"/>
            <person name="Wu L."/>
            <person name="Ma J."/>
        </authorList>
    </citation>
    <scope>NUCLEOTIDE SEQUENCE [LARGE SCALE GENOMIC DNA]</scope>
    <source>
        <strain evidence="1 2">JCM 3272</strain>
    </source>
</reference>
<dbReference type="Proteomes" id="UP001501444">
    <property type="component" value="Unassembled WGS sequence"/>
</dbReference>
<proteinExistence type="predicted"/>
<evidence type="ECO:0000313" key="2">
    <source>
        <dbReference type="Proteomes" id="UP001501444"/>
    </source>
</evidence>
<comment type="caution">
    <text evidence="1">The sequence shown here is derived from an EMBL/GenBank/DDBJ whole genome shotgun (WGS) entry which is preliminary data.</text>
</comment>
<name>A0ABN3H195_9ACTN</name>